<gene>
    <name evidence="2" type="ORF">ABT56_02370</name>
</gene>
<feature type="transmembrane region" description="Helical" evidence="1">
    <location>
        <begin position="88"/>
        <end position="115"/>
    </location>
</feature>
<feature type="transmembrane region" description="Helical" evidence="1">
    <location>
        <begin position="62"/>
        <end position="82"/>
    </location>
</feature>
<dbReference type="STRING" id="1195763.ABT56_02370"/>
<evidence type="ECO:0000313" key="2">
    <source>
        <dbReference type="EMBL" id="KLV09065.1"/>
    </source>
</evidence>
<keyword evidence="1" id="KW-0812">Transmembrane</keyword>
<keyword evidence="3" id="KW-1185">Reference proteome</keyword>
<sequence>MGIDMELLVLFLLGILFFTVLTIKLAAKLLGLESPGAGVCVLATILSAVISGVLLAFVGDGFLAFVVSLFVTGGVYTLVFGVNTVVGFVLAFVAMVIQFASMFAMTILGLSVGMISMGQL</sequence>
<proteinExistence type="predicted"/>
<comment type="caution">
    <text evidence="2">The sequence shown here is derived from an EMBL/GenBank/DDBJ whole genome shotgun (WGS) entry which is preliminary data.</text>
</comment>
<reference evidence="2 3" key="1">
    <citation type="submission" date="2015-05" db="EMBL/GenBank/DDBJ databases">
        <title>Photobacterium galathea sp. nov.</title>
        <authorList>
            <person name="Machado H."/>
            <person name="Gram L."/>
        </authorList>
    </citation>
    <scope>NUCLEOTIDE SEQUENCE [LARGE SCALE GENOMIC DNA]</scope>
    <source>
        <strain evidence="2 3">CGMCC 1.12159</strain>
    </source>
</reference>
<dbReference type="PATRIC" id="fig|1195763.3.peg.514"/>
<keyword evidence="1" id="KW-1133">Transmembrane helix</keyword>
<feature type="transmembrane region" description="Helical" evidence="1">
    <location>
        <begin position="36"/>
        <end position="57"/>
    </location>
</feature>
<organism evidence="2 3">
    <name type="scientific">Photobacterium aquae</name>
    <dbReference type="NCBI Taxonomy" id="1195763"/>
    <lineage>
        <taxon>Bacteria</taxon>
        <taxon>Pseudomonadati</taxon>
        <taxon>Pseudomonadota</taxon>
        <taxon>Gammaproteobacteria</taxon>
        <taxon>Vibrionales</taxon>
        <taxon>Vibrionaceae</taxon>
        <taxon>Photobacterium</taxon>
    </lineage>
</organism>
<dbReference type="Proteomes" id="UP000036097">
    <property type="component" value="Unassembled WGS sequence"/>
</dbReference>
<name>A0A0J1HBN7_9GAMM</name>
<keyword evidence="1" id="KW-0472">Membrane</keyword>
<protein>
    <submittedName>
        <fullName evidence="2">Uncharacterized protein</fullName>
    </submittedName>
</protein>
<dbReference type="AlphaFoldDB" id="A0A0J1HBN7"/>
<evidence type="ECO:0000256" key="1">
    <source>
        <dbReference type="SAM" id="Phobius"/>
    </source>
</evidence>
<accession>A0A0J1HBN7</accession>
<evidence type="ECO:0000313" key="3">
    <source>
        <dbReference type="Proteomes" id="UP000036097"/>
    </source>
</evidence>
<dbReference type="EMBL" id="LDOT01000002">
    <property type="protein sequence ID" value="KLV09065.1"/>
    <property type="molecule type" value="Genomic_DNA"/>
</dbReference>